<evidence type="ECO:0000313" key="11">
    <source>
        <dbReference type="Proteomes" id="UP000294911"/>
    </source>
</evidence>
<evidence type="ECO:0000313" key="10">
    <source>
        <dbReference type="EMBL" id="TCP56222.1"/>
    </source>
</evidence>
<dbReference type="CDD" id="cd17324">
    <property type="entry name" value="MFS_NepI_like"/>
    <property type="match status" value="1"/>
</dbReference>
<dbReference type="InterPro" id="IPR011701">
    <property type="entry name" value="MFS"/>
</dbReference>
<evidence type="ECO:0000256" key="5">
    <source>
        <dbReference type="ARBA" id="ARBA00022692"/>
    </source>
</evidence>
<dbReference type="PANTHER" id="PTHR43271:SF1">
    <property type="entry name" value="INNER MEMBRANE TRANSPORT PROTEIN YNFM"/>
    <property type="match status" value="1"/>
</dbReference>
<keyword evidence="6 8" id="KW-1133">Transmembrane helix</keyword>
<evidence type="ECO:0000256" key="7">
    <source>
        <dbReference type="ARBA" id="ARBA00023136"/>
    </source>
</evidence>
<dbReference type="Pfam" id="PF07690">
    <property type="entry name" value="MFS_1"/>
    <property type="match status" value="1"/>
</dbReference>
<keyword evidence="3" id="KW-0813">Transport</keyword>
<dbReference type="PANTHER" id="PTHR43271">
    <property type="entry name" value="BLL2771 PROTEIN"/>
    <property type="match status" value="1"/>
</dbReference>
<keyword evidence="5 8" id="KW-0812">Transmembrane</keyword>
<dbReference type="EMBL" id="SLXQ01000001">
    <property type="protein sequence ID" value="TCP56222.1"/>
    <property type="molecule type" value="Genomic_DNA"/>
</dbReference>
<feature type="domain" description="Major facilitator superfamily (MFS) profile" evidence="9">
    <location>
        <begin position="1"/>
        <end position="375"/>
    </location>
</feature>
<dbReference type="Proteomes" id="UP000294911">
    <property type="component" value="Unassembled WGS sequence"/>
</dbReference>
<keyword evidence="7 8" id="KW-0472">Membrane</keyword>
<comment type="similarity">
    <text evidence="2">Belongs to the major facilitator superfamily.</text>
</comment>
<keyword evidence="4" id="KW-1003">Cell membrane</keyword>
<evidence type="ECO:0000256" key="1">
    <source>
        <dbReference type="ARBA" id="ARBA00004651"/>
    </source>
</evidence>
<protein>
    <submittedName>
        <fullName evidence="10">YNFM family putative membrane transporter</fullName>
    </submittedName>
</protein>
<dbReference type="SUPFAM" id="SSF103473">
    <property type="entry name" value="MFS general substrate transporter"/>
    <property type="match status" value="1"/>
</dbReference>
<dbReference type="InterPro" id="IPR020846">
    <property type="entry name" value="MFS_dom"/>
</dbReference>
<dbReference type="PROSITE" id="PS50850">
    <property type="entry name" value="MFS"/>
    <property type="match status" value="1"/>
</dbReference>
<evidence type="ECO:0000259" key="9">
    <source>
        <dbReference type="PROSITE" id="PS50850"/>
    </source>
</evidence>
<feature type="transmembrane region" description="Helical" evidence="8">
    <location>
        <begin position="322"/>
        <end position="342"/>
    </location>
</feature>
<evidence type="ECO:0000256" key="3">
    <source>
        <dbReference type="ARBA" id="ARBA00022448"/>
    </source>
</evidence>
<accession>A0A4R2R0P8</accession>
<gene>
    <name evidence="10" type="ORF">EV191_101162</name>
</gene>
<feature type="transmembrane region" description="Helical" evidence="8">
    <location>
        <begin position="285"/>
        <end position="310"/>
    </location>
</feature>
<feature type="transmembrane region" description="Helical" evidence="8">
    <location>
        <begin position="145"/>
        <end position="164"/>
    </location>
</feature>
<feature type="transmembrane region" description="Helical" evidence="8">
    <location>
        <begin position="227"/>
        <end position="251"/>
    </location>
</feature>
<feature type="transmembrane region" description="Helical" evidence="8">
    <location>
        <begin position="114"/>
        <end position="133"/>
    </location>
</feature>
<dbReference type="PROSITE" id="PS00216">
    <property type="entry name" value="SUGAR_TRANSPORT_1"/>
    <property type="match status" value="1"/>
</dbReference>
<feature type="transmembrane region" description="Helical" evidence="8">
    <location>
        <begin position="348"/>
        <end position="368"/>
    </location>
</feature>
<feature type="transmembrane region" description="Helical" evidence="8">
    <location>
        <begin position="28"/>
        <end position="47"/>
    </location>
</feature>
<comment type="caution">
    <text evidence="10">The sequence shown here is derived from an EMBL/GenBank/DDBJ whole genome shotgun (WGS) entry which is preliminary data.</text>
</comment>
<sequence length="391" mass="39260">MFALLYAVQPLLPQLADSFELEPGSASLALSAATIAVAVGVVPLAALSELIGRRRVMLGSVILAVLLAVGCAFAPNFPALLVLRVLLGLAIAGLPATAMAYLAEELDGTSRGVALGALVAGNSMGGMCGRLVAGISYDWLGWRGALGLSTALAVLGALVFACALPSSRGSSGSAAEQRPTARAILSGLGLAVRAPLLLAQYAVAFLAMGAFVAAYNAAGFRLTSEPLALAPAIAALVFLAYAAGWVSSPLAGRLAERHGRTPVLLSALGVTVLGAMLTIPDVVWLIALGLLVFTGGFFAAHAAASGWVGAAAPESARGQASGLYQCAYYAGASIGGSVGSAIYGGFGWTALTLVGTGWLVLAGVGVLLGMRGRERSTRSGATPQTVPSVRR</sequence>
<feature type="transmembrane region" description="Helical" evidence="8">
    <location>
        <begin position="263"/>
        <end position="279"/>
    </location>
</feature>
<keyword evidence="11" id="KW-1185">Reference proteome</keyword>
<evidence type="ECO:0000256" key="8">
    <source>
        <dbReference type="SAM" id="Phobius"/>
    </source>
</evidence>
<dbReference type="GO" id="GO:0022857">
    <property type="term" value="F:transmembrane transporter activity"/>
    <property type="evidence" value="ECO:0007669"/>
    <property type="project" value="InterPro"/>
</dbReference>
<dbReference type="InterPro" id="IPR005829">
    <property type="entry name" value="Sugar_transporter_CS"/>
</dbReference>
<comment type="subcellular location">
    <subcellularLocation>
        <location evidence="1">Cell membrane</location>
        <topology evidence="1">Multi-pass membrane protein</topology>
    </subcellularLocation>
</comment>
<proteinExistence type="inferred from homology"/>
<name>A0A4R2R0P8_9PSEU</name>
<reference evidence="10 11" key="1">
    <citation type="submission" date="2019-03" db="EMBL/GenBank/DDBJ databases">
        <title>Genomic Encyclopedia of Type Strains, Phase IV (KMG-IV): sequencing the most valuable type-strain genomes for metagenomic binning, comparative biology and taxonomic classification.</title>
        <authorList>
            <person name="Goeker M."/>
        </authorList>
    </citation>
    <scope>NUCLEOTIDE SEQUENCE [LARGE SCALE GENOMIC DNA]</scope>
    <source>
        <strain evidence="10 11">DSM 45765</strain>
    </source>
</reference>
<dbReference type="InterPro" id="IPR036259">
    <property type="entry name" value="MFS_trans_sf"/>
</dbReference>
<feature type="transmembrane region" description="Helical" evidence="8">
    <location>
        <begin position="81"/>
        <end position="102"/>
    </location>
</feature>
<feature type="transmembrane region" description="Helical" evidence="8">
    <location>
        <begin position="56"/>
        <end position="75"/>
    </location>
</feature>
<organism evidence="10 11">
    <name type="scientific">Tamaricihabitans halophyticus</name>
    <dbReference type="NCBI Taxonomy" id="1262583"/>
    <lineage>
        <taxon>Bacteria</taxon>
        <taxon>Bacillati</taxon>
        <taxon>Actinomycetota</taxon>
        <taxon>Actinomycetes</taxon>
        <taxon>Pseudonocardiales</taxon>
        <taxon>Pseudonocardiaceae</taxon>
        <taxon>Tamaricihabitans</taxon>
    </lineage>
</organism>
<dbReference type="Gene3D" id="1.20.1250.20">
    <property type="entry name" value="MFS general substrate transporter like domains"/>
    <property type="match status" value="1"/>
</dbReference>
<evidence type="ECO:0000256" key="4">
    <source>
        <dbReference type="ARBA" id="ARBA00022475"/>
    </source>
</evidence>
<evidence type="ECO:0000256" key="6">
    <source>
        <dbReference type="ARBA" id="ARBA00022989"/>
    </source>
</evidence>
<feature type="transmembrane region" description="Helical" evidence="8">
    <location>
        <begin position="185"/>
        <end position="215"/>
    </location>
</feature>
<dbReference type="AlphaFoldDB" id="A0A4R2R0P8"/>
<dbReference type="GO" id="GO:0005886">
    <property type="term" value="C:plasma membrane"/>
    <property type="evidence" value="ECO:0007669"/>
    <property type="project" value="UniProtKB-SubCell"/>
</dbReference>
<evidence type="ECO:0000256" key="2">
    <source>
        <dbReference type="ARBA" id="ARBA00008335"/>
    </source>
</evidence>